<dbReference type="AlphaFoldDB" id="A9VAZ7"/>
<accession>A9VAZ7</accession>
<evidence type="ECO:0000313" key="1">
    <source>
        <dbReference type="EMBL" id="EDQ85251.1"/>
    </source>
</evidence>
<dbReference type="GeneID" id="5895175"/>
<sequence>MRPPSTLSGHSVKLGAITSPGLEALVRMPTTARFAALPNIGAAKEPSVVDPGPTLRIRVRYPDGARHEVNVGANMPAMQLLQKAFEQWPERGSTVAHLQLFDPVARRLLALDEVLHHQGMRDRSVVLLQTTDADP</sequence>
<dbReference type="RefSeq" id="XP_001749872.1">
    <property type="nucleotide sequence ID" value="XM_001749820.1"/>
</dbReference>
<gene>
    <name evidence="1" type="ORF">MONBRDRAFT_29402</name>
</gene>
<keyword evidence="2" id="KW-1185">Reference proteome</keyword>
<name>A9VAZ7_MONBE</name>
<dbReference type="InterPro" id="IPR029071">
    <property type="entry name" value="Ubiquitin-like_domsf"/>
</dbReference>
<proteinExistence type="predicted"/>
<dbReference type="SUPFAM" id="SSF54236">
    <property type="entry name" value="Ubiquitin-like"/>
    <property type="match status" value="1"/>
</dbReference>
<reference evidence="1 2" key="1">
    <citation type="journal article" date="2008" name="Nature">
        <title>The genome of the choanoflagellate Monosiga brevicollis and the origin of metazoans.</title>
        <authorList>
            <consortium name="JGI Sequencing"/>
            <person name="King N."/>
            <person name="Westbrook M.J."/>
            <person name="Young S.L."/>
            <person name="Kuo A."/>
            <person name="Abedin M."/>
            <person name="Chapman J."/>
            <person name="Fairclough S."/>
            <person name="Hellsten U."/>
            <person name="Isogai Y."/>
            <person name="Letunic I."/>
            <person name="Marr M."/>
            <person name="Pincus D."/>
            <person name="Putnam N."/>
            <person name="Rokas A."/>
            <person name="Wright K.J."/>
            <person name="Zuzow R."/>
            <person name="Dirks W."/>
            <person name="Good M."/>
            <person name="Goodstein D."/>
            <person name="Lemons D."/>
            <person name="Li W."/>
            <person name="Lyons J.B."/>
            <person name="Morris A."/>
            <person name="Nichols S."/>
            <person name="Richter D.J."/>
            <person name="Salamov A."/>
            <person name="Bork P."/>
            <person name="Lim W.A."/>
            <person name="Manning G."/>
            <person name="Miller W.T."/>
            <person name="McGinnis W."/>
            <person name="Shapiro H."/>
            <person name="Tjian R."/>
            <person name="Grigoriev I.V."/>
            <person name="Rokhsar D."/>
        </authorList>
    </citation>
    <scope>NUCLEOTIDE SEQUENCE [LARGE SCALE GENOMIC DNA]</scope>
    <source>
        <strain evidence="2">MX1 / ATCC 50154</strain>
    </source>
</reference>
<protein>
    <submittedName>
        <fullName evidence="1">Uncharacterized protein</fullName>
    </submittedName>
</protein>
<organism evidence="1 2">
    <name type="scientific">Monosiga brevicollis</name>
    <name type="common">Choanoflagellate</name>
    <dbReference type="NCBI Taxonomy" id="81824"/>
    <lineage>
        <taxon>Eukaryota</taxon>
        <taxon>Choanoflagellata</taxon>
        <taxon>Craspedida</taxon>
        <taxon>Salpingoecidae</taxon>
        <taxon>Monosiga</taxon>
    </lineage>
</organism>
<evidence type="ECO:0000313" key="2">
    <source>
        <dbReference type="Proteomes" id="UP000001357"/>
    </source>
</evidence>
<dbReference type="EMBL" id="CH991575">
    <property type="protein sequence ID" value="EDQ85251.1"/>
    <property type="molecule type" value="Genomic_DNA"/>
</dbReference>
<dbReference type="InParanoid" id="A9VAZ7"/>
<dbReference type="Proteomes" id="UP000001357">
    <property type="component" value="Unassembled WGS sequence"/>
</dbReference>
<dbReference type="KEGG" id="mbr:MONBRDRAFT_29402"/>